<organism evidence="1">
    <name type="scientific">Bacteroides intestinalis</name>
    <dbReference type="NCBI Taxonomy" id="329854"/>
    <lineage>
        <taxon>Bacteria</taxon>
        <taxon>Pseudomonadati</taxon>
        <taxon>Bacteroidota</taxon>
        <taxon>Bacteroidia</taxon>
        <taxon>Bacteroidales</taxon>
        <taxon>Bacteroidaceae</taxon>
        <taxon>Bacteroides</taxon>
    </lineage>
</organism>
<name>A0A139KR60_9BACE</name>
<dbReference type="EMBL" id="LTDF01000170">
    <property type="protein sequence ID" value="KXT41685.1"/>
    <property type="molecule type" value="Genomic_DNA"/>
</dbReference>
<accession>A0A139KR60</accession>
<sequence length="315" mass="36130">MQSEYNTSGCSLQIKNQKHLQNMEELLDIYKRIEDLRNKGVKMKDIADKTNMPASVLSSLYSSVLPTFARSVKKGMTAEEALDYALSQVNNVSKKRLLGNLTEMKEQLLELEPVTTGNQKEIPFVRMLTEEMNHSAQEVYNYSGIYISYSLSSSSDCLKMEPYLISASENNDYVQVTHMSAYNTTHRGIGLLNNHQNAYIIFNEREAPQLALFTIYLQLPMYDYPSMLKGLYLSLDYNRNPIARRIVFVKYSDSTSMDDFIELKGGLLTEEELTPEQKVYFEYTCRGGDYIKTCTVPSPHLNGDDLEREKKMLKL</sequence>
<evidence type="ECO:0000313" key="1">
    <source>
        <dbReference type="EMBL" id="KXT41685.1"/>
    </source>
</evidence>
<gene>
    <name evidence="1" type="ORF">HMPREF2531_04879</name>
</gene>
<protein>
    <submittedName>
        <fullName evidence="1">Uncharacterized protein</fullName>
    </submittedName>
</protein>
<proteinExistence type="predicted"/>
<reference evidence="1 2" key="1">
    <citation type="submission" date="2016-02" db="EMBL/GenBank/DDBJ databases">
        <authorList>
            <person name="Wen L."/>
            <person name="He K."/>
            <person name="Yang H."/>
        </authorList>
    </citation>
    <scope>NUCLEOTIDE SEQUENCE [LARGE SCALE GENOMIC DNA]</scope>
    <source>
        <strain evidence="1 2">KLE1704</strain>
    </source>
</reference>
<dbReference type="PATRIC" id="fig|329854.7.peg.4951"/>
<evidence type="ECO:0000313" key="2">
    <source>
        <dbReference type="Proteomes" id="UP000070319"/>
    </source>
</evidence>
<dbReference type="AlphaFoldDB" id="A0A139KR60"/>
<comment type="caution">
    <text evidence="1">The sequence shown here is derived from an EMBL/GenBank/DDBJ whole genome shotgun (WGS) entry which is preliminary data.</text>
</comment>
<dbReference type="Proteomes" id="UP000070319">
    <property type="component" value="Unassembled WGS sequence"/>
</dbReference>